<reference evidence="1 2" key="1">
    <citation type="journal article" date="2006" name="Science">
        <title>The genome of black cottonwood, Populus trichocarpa (Torr. &amp; Gray).</title>
        <authorList>
            <person name="Tuskan G.A."/>
            <person name="Difazio S."/>
            <person name="Jansson S."/>
            <person name="Bohlmann J."/>
            <person name="Grigoriev I."/>
            <person name="Hellsten U."/>
            <person name="Putnam N."/>
            <person name="Ralph S."/>
            <person name="Rombauts S."/>
            <person name="Salamov A."/>
            <person name="Schein J."/>
            <person name="Sterck L."/>
            <person name="Aerts A."/>
            <person name="Bhalerao R.R."/>
            <person name="Bhalerao R.P."/>
            <person name="Blaudez D."/>
            <person name="Boerjan W."/>
            <person name="Brun A."/>
            <person name="Brunner A."/>
            <person name="Busov V."/>
            <person name="Campbell M."/>
            <person name="Carlson J."/>
            <person name="Chalot M."/>
            <person name="Chapman J."/>
            <person name="Chen G.L."/>
            <person name="Cooper D."/>
            <person name="Coutinho P.M."/>
            <person name="Couturier J."/>
            <person name="Covert S."/>
            <person name="Cronk Q."/>
            <person name="Cunningham R."/>
            <person name="Davis J."/>
            <person name="Degroeve S."/>
            <person name="Dejardin A."/>
            <person name="Depamphilis C."/>
            <person name="Detter J."/>
            <person name="Dirks B."/>
            <person name="Dubchak I."/>
            <person name="Duplessis S."/>
            <person name="Ehlting J."/>
            <person name="Ellis B."/>
            <person name="Gendler K."/>
            <person name="Goodstein D."/>
            <person name="Gribskov M."/>
            <person name="Grimwood J."/>
            <person name="Groover A."/>
            <person name="Gunter L."/>
            <person name="Hamberger B."/>
            <person name="Heinze B."/>
            <person name="Helariutta Y."/>
            <person name="Henrissat B."/>
            <person name="Holligan D."/>
            <person name="Holt R."/>
            <person name="Huang W."/>
            <person name="Islam-Faridi N."/>
            <person name="Jones S."/>
            <person name="Jones-Rhoades M."/>
            <person name="Jorgensen R."/>
            <person name="Joshi C."/>
            <person name="Kangasjarvi J."/>
            <person name="Karlsson J."/>
            <person name="Kelleher C."/>
            <person name="Kirkpatrick R."/>
            <person name="Kirst M."/>
            <person name="Kohler A."/>
            <person name="Kalluri U."/>
            <person name="Larimer F."/>
            <person name="Leebens-Mack J."/>
            <person name="Leple J.C."/>
            <person name="Locascio P."/>
            <person name="Lou Y."/>
            <person name="Lucas S."/>
            <person name="Martin F."/>
            <person name="Montanini B."/>
            <person name="Napoli C."/>
            <person name="Nelson D.R."/>
            <person name="Nelson C."/>
            <person name="Nieminen K."/>
            <person name="Nilsson O."/>
            <person name="Pereda V."/>
            <person name="Peter G."/>
            <person name="Philippe R."/>
            <person name="Pilate G."/>
            <person name="Poliakov A."/>
            <person name="Razumovskaya J."/>
            <person name="Richardson P."/>
            <person name="Rinaldi C."/>
            <person name="Ritland K."/>
            <person name="Rouze P."/>
            <person name="Ryaboy D."/>
            <person name="Schmutz J."/>
            <person name="Schrader J."/>
            <person name="Segerman B."/>
            <person name="Shin H."/>
            <person name="Siddiqui A."/>
            <person name="Sterky F."/>
            <person name="Terry A."/>
            <person name="Tsai C.J."/>
            <person name="Uberbacher E."/>
            <person name="Unneberg P."/>
            <person name="Vahala J."/>
            <person name="Wall K."/>
            <person name="Wessler S."/>
            <person name="Yang G."/>
            <person name="Yin T."/>
            <person name="Douglas C."/>
            <person name="Marra M."/>
            <person name="Sandberg G."/>
            <person name="Van de Peer Y."/>
            <person name="Rokhsar D."/>
        </authorList>
    </citation>
    <scope>NUCLEOTIDE SEQUENCE [LARGE SCALE GENOMIC DNA]</scope>
    <source>
        <strain evidence="2">cv. Nisqually</strain>
    </source>
</reference>
<gene>
    <name evidence="1" type="ORF">POPTR_005G005100</name>
</gene>
<dbReference type="InParanoid" id="A0A2K2A9T1"/>
<name>A0A2K2A9T1_POPTR</name>
<dbReference type="EMBL" id="CM009294">
    <property type="protein sequence ID" value="PNT34288.1"/>
    <property type="molecule type" value="Genomic_DNA"/>
</dbReference>
<dbReference type="Proteomes" id="UP000006729">
    <property type="component" value="Chromosome 5"/>
</dbReference>
<evidence type="ECO:0000313" key="2">
    <source>
        <dbReference type="Proteomes" id="UP000006729"/>
    </source>
</evidence>
<protein>
    <submittedName>
        <fullName evidence="1">Uncharacterized protein</fullName>
    </submittedName>
</protein>
<keyword evidence="2" id="KW-1185">Reference proteome</keyword>
<sequence length="73" mass="8499">MDNLTDILDLCGRPWMVSGFESVCQESSCIPTFFWQGVPGLRSYNFQKPQPSLFFAAYISSPWFKQQREDVRN</sequence>
<accession>A0A2K2A9T1</accession>
<dbReference type="AlphaFoldDB" id="A0A2K2A9T1"/>
<organism evidence="1 2">
    <name type="scientific">Populus trichocarpa</name>
    <name type="common">Western balsam poplar</name>
    <name type="synonym">Populus balsamifera subsp. trichocarpa</name>
    <dbReference type="NCBI Taxonomy" id="3694"/>
    <lineage>
        <taxon>Eukaryota</taxon>
        <taxon>Viridiplantae</taxon>
        <taxon>Streptophyta</taxon>
        <taxon>Embryophyta</taxon>
        <taxon>Tracheophyta</taxon>
        <taxon>Spermatophyta</taxon>
        <taxon>Magnoliopsida</taxon>
        <taxon>eudicotyledons</taxon>
        <taxon>Gunneridae</taxon>
        <taxon>Pentapetalae</taxon>
        <taxon>rosids</taxon>
        <taxon>fabids</taxon>
        <taxon>Malpighiales</taxon>
        <taxon>Salicaceae</taxon>
        <taxon>Saliceae</taxon>
        <taxon>Populus</taxon>
    </lineage>
</organism>
<proteinExistence type="predicted"/>
<evidence type="ECO:0000313" key="1">
    <source>
        <dbReference type="EMBL" id="PNT34288.1"/>
    </source>
</evidence>